<dbReference type="Proteomes" id="UP000247476">
    <property type="component" value="Unassembled WGS sequence"/>
</dbReference>
<reference evidence="2 3" key="1">
    <citation type="submission" date="2018-05" db="EMBL/GenBank/DDBJ databases">
        <title>Paenibacillus flagellatus sp. nov., isolated from selenium mineral soil.</title>
        <authorList>
            <person name="Dai X."/>
        </authorList>
    </citation>
    <scope>NUCLEOTIDE SEQUENCE [LARGE SCALE GENOMIC DNA]</scope>
    <source>
        <strain evidence="2 3">DXL2</strain>
    </source>
</reference>
<dbReference type="RefSeq" id="WP_110838073.1">
    <property type="nucleotide sequence ID" value="NZ_QJVJ01000001.1"/>
</dbReference>
<proteinExistence type="predicted"/>
<comment type="caution">
    <text evidence="2">The sequence shown here is derived from an EMBL/GenBank/DDBJ whole genome shotgun (WGS) entry which is preliminary data.</text>
</comment>
<evidence type="ECO:0000313" key="2">
    <source>
        <dbReference type="EMBL" id="PYI57032.1"/>
    </source>
</evidence>
<keyword evidence="3" id="KW-1185">Reference proteome</keyword>
<dbReference type="Pfam" id="PF05133">
    <property type="entry name" value="SPP1_portal"/>
    <property type="match status" value="1"/>
</dbReference>
<dbReference type="AlphaFoldDB" id="A0A2V5KDL5"/>
<organism evidence="2 3">
    <name type="scientific">Paenibacillus flagellatus</name>
    <dbReference type="NCBI Taxonomy" id="2211139"/>
    <lineage>
        <taxon>Bacteria</taxon>
        <taxon>Bacillati</taxon>
        <taxon>Bacillota</taxon>
        <taxon>Bacilli</taxon>
        <taxon>Bacillales</taxon>
        <taxon>Paenibacillaceae</taxon>
        <taxon>Paenibacillus</taxon>
    </lineage>
</organism>
<evidence type="ECO:0000256" key="1">
    <source>
        <dbReference type="SAM" id="MobiDB-lite"/>
    </source>
</evidence>
<accession>A0A2V5KDL5</accession>
<dbReference type="InterPro" id="IPR006428">
    <property type="entry name" value="Portal_SPP1-type"/>
</dbReference>
<gene>
    <name evidence="2" type="ORF">DLM86_00865</name>
</gene>
<dbReference type="NCBIfam" id="TIGR01538">
    <property type="entry name" value="portal_SPP1"/>
    <property type="match status" value="1"/>
</dbReference>
<dbReference type="OrthoDB" id="1697867at2"/>
<feature type="region of interest" description="Disordered" evidence="1">
    <location>
        <begin position="458"/>
        <end position="482"/>
    </location>
</feature>
<dbReference type="InterPro" id="IPR021145">
    <property type="entry name" value="Portal_protein_SPP1_Gp6-like"/>
</dbReference>
<name>A0A2V5KDL5_9BACL</name>
<dbReference type="EMBL" id="QJVJ01000001">
    <property type="protein sequence ID" value="PYI57032.1"/>
    <property type="molecule type" value="Genomic_DNA"/>
</dbReference>
<evidence type="ECO:0000313" key="3">
    <source>
        <dbReference type="Proteomes" id="UP000247476"/>
    </source>
</evidence>
<sequence length="482" mass="55307">MSPAMREIVKIIQDGAASAMTLEQIIQNEISRWQSSEEYRLMTESDQYYRNKTAILKRERTVIDKTGRRVRATNLADIRLVNGFYRKLVDQKVGYLLAKRMSVQTDNKQYLELLSGYFGQAMQQLMQSVGREAIKKGIAWLHVYYDDEGRLSFKRMRSQEIIPFWRDEAHTELDAVIRVYKVEAYEGVNRSDVTKVEWWDQNGIRRYVLDGRLIPDVDAGEESSHLLLVENDGTEKPFNWKRVPFIPVKYNEEEQSLLDLIKTLVDDYDARKSDNANNLEDLPNSIYVVKDYGGTTAEEFRENINRYRVVFTEGEGGVTTVSLEINTEAYTAHQAQNRKDIYEFGRGVDTQSERIGSSPSGIALKFLYADLDMDANTIETEFQVSLEKLRWFIDVHIANATGTDYSAEKVDFIFNRDIPINETDTINNIKSSSGIISNETLVANHPFVTDVQAELERLKKEREADPDPYATPGSADSEGDEE</sequence>
<protein>
    <submittedName>
        <fullName evidence="2">Phage portal protein</fullName>
    </submittedName>
</protein>